<organism evidence="2 3">
    <name type="scientific">Dreissena polymorpha</name>
    <name type="common">Zebra mussel</name>
    <name type="synonym">Mytilus polymorpha</name>
    <dbReference type="NCBI Taxonomy" id="45954"/>
    <lineage>
        <taxon>Eukaryota</taxon>
        <taxon>Metazoa</taxon>
        <taxon>Spiralia</taxon>
        <taxon>Lophotrochozoa</taxon>
        <taxon>Mollusca</taxon>
        <taxon>Bivalvia</taxon>
        <taxon>Autobranchia</taxon>
        <taxon>Heteroconchia</taxon>
        <taxon>Euheterodonta</taxon>
        <taxon>Imparidentia</taxon>
        <taxon>Neoheterodontei</taxon>
        <taxon>Myida</taxon>
        <taxon>Dreissenoidea</taxon>
        <taxon>Dreissenidae</taxon>
        <taxon>Dreissena</taxon>
    </lineage>
</organism>
<dbReference type="AlphaFoldDB" id="A0A9D4N2X8"/>
<reference evidence="2" key="2">
    <citation type="submission" date="2020-11" db="EMBL/GenBank/DDBJ databases">
        <authorList>
            <person name="McCartney M.A."/>
            <person name="Auch B."/>
            <person name="Kono T."/>
            <person name="Mallez S."/>
            <person name="Becker A."/>
            <person name="Gohl D.M."/>
            <person name="Silverstein K.A.T."/>
            <person name="Koren S."/>
            <person name="Bechman K.B."/>
            <person name="Herman A."/>
            <person name="Abrahante J.E."/>
            <person name="Garbe J."/>
        </authorList>
    </citation>
    <scope>NUCLEOTIDE SEQUENCE</scope>
    <source>
        <strain evidence="2">Duluth1</strain>
        <tissue evidence="2">Whole animal</tissue>
    </source>
</reference>
<keyword evidence="1" id="KW-0472">Membrane</keyword>
<dbReference type="EMBL" id="JAIWYP010000001">
    <property type="protein sequence ID" value="KAH3885807.1"/>
    <property type="molecule type" value="Genomic_DNA"/>
</dbReference>
<keyword evidence="1" id="KW-0812">Transmembrane</keyword>
<accession>A0A9D4N2X8</accession>
<evidence type="ECO:0000313" key="2">
    <source>
        <dbReference type="EMBL" id="KAH3885807.1"/>
    </source>
</evidence>
<proteinExistence type="predicted"/>
<name>A0A9D4N2X8_DREPO</name>
<feature type="transmembrane region" description="Helical" evidence="1">
    <location>
        <begin position="24"/>
        <end position="45"/>
    </location>
</feature>
<comment type="caution">
    <text evidence="2">The sequence shown here is derived from an EMBL/GenBank/DDBJ whole genome shotgun (WGS) entry which is preliminary data.</text>
</comment>
<evidence type="ECO:0000256" key="1">
    <source>
        <dbReference type="SAM" id="Phobius"/>
    </source>
</evidence>
<evidence type="ECO:0000313" key="3">
    <source>
        <dbReference type="Proteomes" id="UP000828390"/>
    </source>
</evidence>
<gene>
    <name evidence="2" type="ORF">DPMN_009805</name>
</gene>
<sequence length="93" mass="10335">MENKGNIEELSTQLNQLQGIRRQLFTMTAKLLCILIVAVVSVAIATDECTYLHGKQYDAGEFFDANDVGNICRCLFQDAYGCTNGRSAGIRRK</sequence>
<keyword evidence="3" id="KW-1185">Reference proteome</keyword>
<reference evidence="2" key="1">
    <citation type="journal article" date="2019" name="bioRxiv">
        <title>The Genome of the Zebra Mussel, Dreissena polymorpha: A Resource for Invasive Species Research.</title>
        <authorList>
            <person name="McCartney M.A."/>
            <person name="Auch B."/>
            <person name="Kono T."/>
            <person name="Mallez S."/>
            <person name="Zhang Y."/>
            <person name="Obille A."/>
            <person name="Becker A."/>
            <person name="Abrahante J.E."/>
            <person name="Garbe J."/>
            <person name="Badalamenti J.P."/>
            <person name="Herman A."/>
            <person name="Mangelson H."/>
            <person name="Liachko I."/>
            <person name="Sullivan S."/>
            <person name="Sone E.D."/>
            <person name="Koren S."/>
            <person name="Silverstein K.A.T."/>
            <person name="Beckman K.B."/>
            <person name="Gohl D.M."/>
        </authorList>
    </citation>
    <scope>NUCLEOTIDE SEQUENCE</scope>
    <source>
        <strain evidence="2">Duluth1</strain>
        <tissue evidence="2">Whole animal</tissue>
    </source>
</reference>
<keyword evidence="1" id="KW-1133">Transmembrane helix</keyword>
<protein>
    <submittedName>
        <fullName evidence="2">Uncharacterized protein</fullName>
    </submittedName>
</protein>
<dbReference type="Proteomes" id="UP000828390">
    <property type="component" value="Unassembled WGS sequence"/>
</dbReference>